<accession>A0A916X635</accession>
<dbReference type="InterPro" id="IPR000182">
    <property type="entry name" value="GNAT_dom"/>
</dbReference>
<sequence>MAWCLLYGMFGPMNDDLTVCDASLDDAAAIAGIYAHYVLNSTATFETEPPDECEMARRIRDTIDAGYPFLIVHDAGGRVIGFGYGHRYGPRNGYRYSVETTIYVGADSLGRGIGGRVLSSLVEECEKRGYRQAFAVIAASEPASVVLHARAGYRPVGTLSGAGWKHDQWVDIFLMQRQLGDGKDSLPEDGA</sequence>
<feature type="domain" description="N-acetyltransferase" evidence="1">
    <location>
        <begin position="17"/>
        <end position="180"/>
    </location>
</feature>
<dbReference type="Proteomes" id="UP000608154">
    <property type="component" value="Unassembled WGS sequence"/>
</dbReference>
<dbReference type="PANTHER" id="PTHR43072:SF8">
    <property type="entry name" value="ACYLTRANSFERASE FABY-RELATED"/>
    <property type="match status" value="1"/>
</dbReference>
<dbReference type="CDD" id="cd04301">
    <property type="entry name" value="NAT_SF"/>
    <property type="match status" value="1"/>
</dbReference>
<comment type="caution">
    <text evidence="2">The sequence shown here is derived from an EMBL/GenBank/DDBJ whole genome shotgun (WGS) entry which is preliminary data.</text>
</comment>
<dbReference type="SUPFAM" id="SSF55729">
    <property type="entry name" value="Acyl-CoA N-acyltransferases (Nat)"/>
    <property type="match status" value="1"/>
</dbReference>
<dbReference type="Pfam" id="PF13420">
    <property type="entry name" value="Acetyltransf_4"/>
    <property type="match status" value="1"/>
</dbReference>
<reference evidence="2" key="1">
    <citation type="journal article" date="2014" name="Int. J. Syst. Evol. Microbiol.">
        <title>Complete genome sequence of Corynebacterium casei LMG S-19264T (=DSM 44701T), isolated from a smear-ripened cheese.</title>
        <authorList>
            <consortium name="US DOE Joint Genome Institute (JGI-PGF)"/>
            <person name="Walter F."/>
            <person name="Albersmeier A."/>
            <person name="Kalinowski J."/>
            <person name="Ruckert C."/>
        </authorList>
    </citation>
    <scope>NUCLEOTIDE SEQUENCE</scope>
    <source>
        <strain evidence="2">CGMCC 1.15095</strain>
    </source>
</reference>
<organism evidence="2 3">
    <name type="scientific">Novosphingobium endophyticum</name>
    <dbReference type="NCBI Taxonomy" id="1955250"/>
    <lineage>
        <taxon>Bacteria</taxon>
        <taxon>Pseudomonadati</taxon>
        <taxon>Pseudomonadota</taxon>
        <taxon>Alphaproteobacteria</taxon>
        <taxon>Sphingomonadales</taxon>
        <taxon>Sphingomonadaceae</taxon>
        <taxon>Novosphingobium</taxon>
    </lineage>
</organism>
<protein>
    <submittedName>
        <fullName evidence="2">Phosphinothricin N-acetyltransferase</fullName>
    </submittedName>
</protein>
<dbReference type="EMBL" id="BMHK01000016">
    <property type="protein sequence ID" value="GGC05554.1"/>
    <property type="molecule type" value="Genomic_DNA"/>
</dbReference>
<gene>
    <name evidence="2" type="ORF">GCM10011494_25180</name>
</gene>
<dbReference type="PANTHER" id="PTHR43072">
    <property type="entry name" value="N-ACETYLTRANSFERASE"/>
    <property type="match status" value="1"/>
</dbReference>
<dbReference type="InterPro" id="IPR016181">
    <property type="entry name" value="Acyl_CoA_acyltransferase"/>
</dbReference>
<proteinExistence type="predicted"/>
<dbReference type="Gene3D" id="3.40.630.30">
    <property type="match status" value="1"/>
</dbReference>
<dbReference type="GO" id="GO:0016747">
    <property type="term" value="F:acyltransferase activity, transferring groups other than amino-acyl groups"/>
    <property type="evidence" value="ECO:0007669"/>
    <property type="project" value="InterPro"/>
</dbReference>
<reference evidence="2" key="2">
    <citation type="submission" date="2020-09" db="EMBL/GenBank/DDBJ databases">
        <authorList>
            <person name="Sun Q."/>
            <person name="Zhou Y."/>
        </authorList>
    </citation>
    <scope>NUCLEOTIDE SEQUENCE</scope>
    <source>
        <strain evidence="2">CGMCC 1.15095</strain>
    </source>
</reference>
<evidence type="ECO:0000313" key="2">
    <source>
        <dbReference type="EMBL" id="GGC05554.1"/>
    </source>
</evidence>
<evidence type="ECO:0000259" key="1">
    <source>
        <dbReference type="PROSITE" id="PS51186"/>
    </source>
</evidence>
<dbReference type="PROSITE" id="PS51186">
    <property type="entry name" value="GNAT"/>
    <property type="match status" value="1"/>
</dbReference>
<keyword evidence="3" id="KW-1185">Reference proteome</keyword>
<evidence type="ECO:0000313" key="3">
    <source>
        <dbReference type="Proteomes" id="UP000608154"/>
    </source>
</evidence>
<dbReference type="AlphaFoldDB" id="A0A916X635"/>
<dbReference type="RefSeq" id="WP_229736356.1">
    <property type="nucleotide sequence ID" value="NZ_BMHK01000016.1"/>
</dbReference>
<name>A0A916X635_9SPHN</name>